<dbReference type="EMBL" id="CAAKMV010000123">
    <property type="protein sequence ID" value="VIO56201.1"/>
    <property type="molecule type" value="Genomic_DNA"/>
</dbReference>
<accession>A0A4E9DUZ6</accession>
<proteinExistence type="predicted"/>
<protein>
    <submittedName>
        <fullName evidence="1">Uncharacterized protein</fullName>
    </submittedName>
</protein>
<gene>
    <name evidence="1" type="ORF">FUG_LOCUS202838</name>
</gene>
<evidence type="ECO:0000313" key="1">
    <source>
        <dbReference type="EMBL" id="VIO56201.1"/>
    </source>
</evidence>
<name>A0A4E9DUZ6_GIBZA</name>
<organism evidence="1">
    <name type="scientific">Gibberella zeae</name>
    <name type="common">Wheat head blight fungus</name>
    <name type="synonym">Fusarium graminearum</name>
    <dbReference type="NCBI Taxonomy" id="5518"/>
    <lineage>
        <taxon>Eukaryota</taxon>
        <taxon>Fungi</taxon>
        <taxon>Dikarya</taxon>
        <taxon>Ascomycota</taxon>
        <taxon>Pezizomycotina</taxon>
        <taxon>Sordariomycetes</taxon>
        <taxon>Hypocreomycetidae</taxon>
        <taxon>Hypocreales</taxon>
        <taxon>Nectriaceae</taxon>
        <taxon>Fusarium</taxon>
    </lineage>
</organism>
<sequence>MSARRRRPILHLVRMLRQSNHRQQPPRLKELESMSKRRFTLLVSIVPHCPALQGLAATSRSSIRTATVLTALTVRKLNRRDACPGLLSLGCRNCRLHATG</sequence>
<reference evidence="1" key="1">
    <citation type="submission" date="2019-04" db="EMBL/GenBank/DDBJ databases">
        <authorList>
            <person name="Melise S."/>
            <person name="Noan J."/>
            <person name="Okalmin O."/>
        </authorList>
    </citation>
    <scope>NUCLEOTIDE SEQUENCE</scope>
    <source>
        <strain evidence="1">FN9</strain>
    </source>
</reference>
<dbReference type="AlphaFoldDB" id="A0A4E9DUZ6"/>